<name>A0A6A5JYZ5_9PLEO</name>
<evidence type="ECO:0000313" key="2">
    <source>
        <dbReference type="Proteomes" id="UP000800040"/>
    </source>
</evidence>
<dbReference type="Proteomes" id="UP000800040">
    <property type="component" value="Unassembled WGS sequence"/>
</dbReference>
<gene>
    <name evidence="1" type="ORF">BDW02DRAFT_573775</name>
</gene>
<evidence type="ECO:0000313" key="1">
    <source>
        <dbReference type="EMBL" id="KAF1829639.1"/>
    </source>
</evidence>
<dbReference type="AlphaFoldDB" id="A0A6A5JYZ5"/>
<dbReference type="EMBL" id="ML975432">
    <property type="protein sequence ID" value="KAF1829639.1"/>
    <property type="molecule type" value="Genomic_DNA"/>
</dbReference>
<proteinExistence type="predicted"/>
<keyword evidence="2" id="KW-1185">Reference proteome</keyword>
<sequence length="86" mass="9351">MGSGCSKASAALGATSFGARLHGVRHGWAGQADTWRCCGLGLCMYTRPRLFVAKGEVFAWEQVCLTTQSVWLVIIVVRSENVCNSW</sequence>
<protein>
    <submittedName>
        <fullName evidence="1">Uncharacterized protein</fullName>
    </submittedName>
</protein>
<reference evidence="1" key="1">
    <citation type="submission" date="2020-01" db="EMBL/GenBank/DDBJ databases">
        <authorList>
            <consortium name="DOE Joint Genome Institute"/>
            <person name="Haridas S."/>
            <person name="Albert R."/>
            <person name="Binder M."/>
            <person name="Bloem J."/>
            <person name="Labutti K."/>
            <person name="Salamov A."/>
            <person name="Andreopoulos B."/>
            <person name="Baker S.E."/>
            <person name="Barry K."/>
            <person name="Bills G."/>
            <person name="Bluhm B.H."/>
            <person name="Cannon C."/>
            <person name="Castanera R."/>
            <person name="Culley D.E."/>
            <person name="Daum C."/>
            <person name="Ezra D."/>
            <person name="Gonzalez J.B."/>
            <person name="Henrissat B."/>
            <person name="Kuo A."/>
            <person name="Liang C."/>
            <person name="Lipzen A."/>
            <person name="Lutzoni F."/>
            <person name="Magnuson J."/>
            <person name="Mondo S."/>
            <person name="Nolan M."/>
            <person name="Ohm R."/>
            <person name="Pangilinan J."/>
            <person name="Park H.-J."/>
            <person name="Ramirez L."/>
            <person name="Alfaro M."/>
            <person name="Sun H."/>
            <person name="Tritt A."/>
            <person name="Yoshinaga Y."/>
            <person name="Zwiers L.-H."/>
            <person name="Turgeon B.G."/>
            <person name="Goodwin S.B."/>
            <person name="Spatafora J.W."/>
            <person name="Crous P.W."/>
            <person name="Grigoriev I.V."/>
        </authorList>
    </citation>
    <scope>NUCLEOTIDE SEQUENCE</scope>
    <source>
        <strain evidence="1">P77</strain>
    </source>
</reference>
<accession>A0A6A5JYZ5</accession>
<organism evidence="1 2">
    <name type="scientific">Decorospora gaudefroyi</name>
    <dbReference type="NCBI Taxonomy" id="184978"/>
    <lineage>
        <taxon>Eukaryota</taxon>
        <taxon>Fungi</taxon>
        <taxon>Dikarya</taxon>
        <taxon>Ascomycota</taxon>
        <taxon>Pezizomycotina</taxon>
        <taxon>Dothideomycetes</taxon>
        <taxon>Pleosporomycetidae</taxon>
        <taxon>Pleosporales</taxon>
        <taxon>Pleosporineae</taxon>
        <taxon>Pleosporaceae</taxon>
        <taxon>Decorospora</taxon>
    </lineage>
</organism>